<evidence type="ECO:0000256" key="2">
    <source>
        <dbReference type="SAM" id="MobiDB-lite"/>
    </source>
</evidence>
<evidence type="ECO:0000313" key="4">
    <source>
        <dbReference type="EMBL" id="CAF4319310.1"/>
    </source>
</evidence>
<evidence type="ECO:0000256" key="1">
    <source>
        <dbReference type="ARBA" id="ARBA00023002"/>
    </source>
</evidence>
<dbReference type="OrthoDB" id="191139at2759"/>
<accession>A0A815P4J8</accession>
<proteinExistence type="predicted"/>
<dbReference type="GO" id="GO:0016491">
    <property type="term" value="F:oxidoreductase activity"/>
    <property type="evidence" value="ECO:0007669"/>
    <property type="project" value="UniProtKB-KW"/>
</dbReference>
<dbReference type="EMBL" id="CAJOBC010084593">
    <property type="protein sequence ID" value="CAF4319310.1"/>
    <property type="molecule type" value="Genomic_DNA"/>
</dbReference>
<dbReference type="InterPro" id="IPR036291">
    <property type="entry name" value="NAD(P)-bd_dom_sf"/>
</dbReference>
<dbReference type="SUPFAM" id="SSF51735">
    <property type="entry name" value="NAD(P)-binding Rossmann-fold domains"/>
    <property type="match status" value="1"/>
</dbReference>
<sequence length="232" mass="26713">QLFLHVRGQSKAEQVAQELEQEAHVISNGKIIGYNLDLSNLSVVKDFADKILEHEQHVNTVHMLHSLASDGLEVQFAYGQSKLAQIWHTCELQQRYGQQDINAYSVHPGLIYPEITRLHSSKIFTLIYRLMLYIVEKSIYQGIQTSLYCSLSDQAKPEKFHADCKEAKPSALAYNKKLAEECWHIIHEEQLIAAKQRYEITKDIESYKHSTRRKAHGSLHEHEKSNNDTDSD</sequence>
<dbReference type="Proteomes" id="UP000681722">
    <property type="component" value="Unassembled WGS sequence"/>
</dbReference>
<feature type="compositionally biased region" description="Basic and acidic residues" evidence="2">
    <location>
        <begin position="218"/>
        <end position="232"/>
    </location>
</feature>
<gene>
    <name evidence="3" type="ORF">GPM918_LOCUS34480</name>
    <name evidence="4" type="ORF">SRO942_LOCUS35180</name>
</gene>
<dbReference type="Proteomes" id="UP000663829">
    <property type="component" value="Unassembled WGS sequence"/>
</dbReference>
<name>A0A815P4J8_9BILA</name>
<protein>
    <submittedName>
        <fullName evidence="3">Uncharacterized protein</fullName>
    </submittedName>
</protein>
<evidence type="ECO:0000313" key="3">
    <source>
        <dbReference type="EMBL" id="CAF1444084.1"/>
    </source>
</evidence>
<comment type="caution">
    <text evidence="3">The sequence shown here is derived from an EMBL/GenBank/DDBJ whole genome shotgun (WGS) entry which is preliminary data.</text>
</comment>
<dbReference type="PANTHER" id="PTHR43157:SF31">
    <property type="entry name" value="PHOSPHATIDYLINOSITOL-GLYCAN BIOSYNTHESIS CLASS F PROTEIN"/>
    <property type="match status" value="1"/>
</dbReference>
<keyword evidence="5" id="KW-1185">Reference proteome</keyword>
<dbReference type="AlphaFoldDB" id="A0A815P4J8"/>
<keyword evidence="1" id="KW-0560">Oxidoreductase</keyword>
<dbReference type="EMBL" id="CAJNOQ010019146">
    <property type="protein sequence ID" value="CAF1444084.1"/>
    <property type="molecule type" value="Genomic_DNA"/>
</dbReference>
<organism evidence="3 5">
    <name type="scientific">Didymodactylos carnosus</name>
    <dbReference type="NCBI Taxonomy" id="1234261"/>
    <lineage>
        <taxon>Eukaryota</taxon>
        <taxon>Metazoa</taxon>
        <taxon>Spiralia</taxon>
        <taxon>Gnathifera</taxon>
        <taxon>Rotifera</taxon>
        <taxon>Eurotatoria</taxon>
        <taxon>Bdelloidea</taxon>
        <taxon>Philodinida</taxon>
        <taxon>Philodinidae</taxon>
        <taxon>Didymodactylos</taxon>
    </lineage>
</organism>
<dbReference type="PANTHER" id="PTHR43157">
    <property type="entry name" value="PHOSPHATIDYLINOSITOL-GLYCAN BIOSYNTHESIS CLASS F PROTEIN-RELATED"/>
    <property type="match status" value="1"/>
</dbReference>
<evidence type="ECO:0000313" key="5">
    <source>
        <dbReference type="Proteomes" id="UP000663829"/>
    </source>
</evidence>
<feature type="non-terminal residue" evidence="3">
    <location>
        <position position="1"/>
    </location>
</feature>
<dbReference type="Gene3D" id="3.40.50.720">
    <property type="entry name" value="NAD(P)-binding Rossmann-like Domain"/>
    <property type="match status" value="1"/>
</dbReference>
<feature type="region of interest" description="Disordered" evidence="2">
    <location>
        <begin position="209"/>
        <end position="232"/>
    </location>
</feature>
<reference evidence="3" key="1">
    <citation type="submission" date="2021-02" db="EMBL/GenBank/DDBJ databases">
        <authorList>
            <person name="Nowell W R."/>
        </authorList>
    </citation>
    <scope>NUCLEOTIDE SEQUENCE</scope>
</reference>